<proteinExistence type="predicted"/>
<reference evidence="1" key="1">
    <citation type="journal article" date="2015" name="MBio">
        <title>Eco-Evolutionary Dynamics of Episomes among Ecologically Cohesive Bacterial Populations.</title>
        <authorList>
            <person name="Xue H."/>
            <person name="Cordero O.X."/>
            <person name="Camas F.M."/>
            <person name="Trimble W."/>
            <person name="Meyer F."/>
            <person name="Guglielmini J."/>
            <person name="Rocha E.P."/>
            <person name="Polz M.F."/>
        </authorList>
    </citation>
    <scope>NUCLEOTIDE SEQUENCE</scope>
    <source>
        <strain evidence="1">FF_146</strain>
    </source>
</reference>
<organism evidence="1">
    <name type="scientific">Vibrio genomosp. F6</name>
    <dbReference type="NCBI Taxonomy" id="723172"/>
    <lineage>
        <taxon>Bacteria</taxon>
        <taxon>Pseudomonadati</taxon>
        <taxon>Pseudomonadota</taxon>
        <taxon>Gammaproteobacteria</taxon>
        <taxon>Vibrionales</taxon>
        <taxon>Vibrionaceae</taxon>
        <taxon>Vibrio</taxon>
    </lineage>
</organism>
<name>A0A0H3ZUC6_9VIBR</name>
<sequence>MTTKKHTLTLLQHHHELTNAIACDRELPRQIKTLLVGISTFFNLSNQCAFPSRAQISKRTGYCTNHITTLIKQAVEMGVLVSTPQYVLVPGESAPRQISNKYEFVLESFGLFFSKAKALLNRNLRQKSTNQATNEREAKKRVDYIDTILNDDSDSLNTITTFKKTTDSAPPT</sequence>
<dbReference type="AlphaFoldDB" id="A0A0H3ZUC6"/>
<evidence type="ECO:0000313" key="1">
    <source>
        <dbReference type="EMBL" id="AKN37136.1"/>
    </source>
</evidence>
<accession>A0A0H3ZUC6</accession>
<protein>
    <submittedName>
        <fullName evidence="1">Uncharacterized protein</fullName>
    </submittedName>
</protein>
<dbReference type="EMBL" id="KP795523">
    <property type="protein sequence ID" value="AKN37136.1"/>
    <property type="molecule type" value="Genomic_DNA"/>
</dbReference>